<dbReference type="PATRIC" id="fig|230361.4.peg.1732"/>
<dbReference type="NCBIfam" id="NF003115">
    <property type="entry name" value="PRK04034.1"/>
    <property type="match status" value="1"/>
</dbReference>
<dbReference type="GO" id="GO:1990904">
    <property type="term" value="C:ribonucleoprotein complex"/>
    <property type="evidence" value="ECO:0007669"/>
    <property type="project" value="UniProtKB-KW"/>
</dbReference>
<keyword evidence="11" id="KW-1185">Reference proteome</keyword>
<evidence type="ECO:0000313" key="11">
    <source>
        <dbReference type="Proteomes" id="UP000067738"/>
    </source>
</evidence>
<evidence type="ECO:0000256" key="3">
    <source>
        <dbReference type="ARBA" id="ARBA00011458"/>
    </source>
</evidence>
<dbReference type="HAMAP" id="MF_01302_A">
    <property type="entry name" value="Ribosomal_uS8_A"/>
    <property type="match status" value="1"/>
</dbReference>
<dbReference type="KEGG" id="mmil:sm9_1672"/>
<dbReference type="InterPro" id="IPR035987">
    <property type="entry name" value="Ribosomal_uS8_sf"/>
</dbReference>
<dbReference type="AlphaFoldDB" id="A0A0U3CUU1"/>
<protein>
    <recommendedName>
        <fullName evidence="8">Small ribosomal subunit protein uS8</fullName>
    </recommendedName>
</protein>
<evidence type="ECO:0000313" key="10">
    <source>
        <dbReference type="EMBL" id="ALT69439.1"/>
    </source>
</evidence>
<keyword evidence="4 8" id="KW-0699">rRNA-binding</keyword>
<dbReference type="InterPro" id="IPR047863">
    <property type="entry name" value="Ribosomal_uS8_CS"/>
</dbReference>
<dbReference type="Gene3D" id="3.30.1490.10">
    <property type="match status" value="1"/>
</dbReference>
<comment type="subunit">
    <text evidence="3 8">Part of the 30S ribosomal subunit.</text>
</comment>
<dbReference type="SUPFAM" id="SSF56047">
    <property type="entry name" value="Ribosomal protein S8"/>
    <property type="match status" value="1"/>
</dbReference>
<name>A0A0U3CUU1_9EURY</name>
<evidence type="ECO:0000256" key="4">
    <source>
        <dbReference type="ARBA" id="ARBA00022730"/>
    </source>
</evidence>
<keyword evidence="7 8" id="KW-0687">Ribonucleoprotein</keyword>
<sequence length="130" mass="14659">MSLMDPLADALTNIRNNELQVNDSCVISPASKLIGEVLSTMQKENYIGNFEYIDDNRAGKFTVELLGNINKCGVIKPRHAVKKDEFEKFEKRYLPAKNFGILIVTTPQGIMTHYEAKEKGIGGRLLAYMY</sequence>
<dbReference type="Proteomes" id="UP000067738">
    <property type="component" value="Chromosome"/>
</dbReference>
<dbReference type="GO" id="GO:0006412">
    <property type="term" value="P:translation"/>
    <property type="evidence" value="ECO:0007669"/>
    <property type="project" value="UniProtKB-UniRule"/>
</dbReference>
<dbReference type="InterPro" id="IPR000630">
    <property type="entry name" value="Ribosomal_uS8"/>
</dbReference>
<evidence type="ECO:0000256" key="8">
    <source>
        <dbReference type="HAMAP-Rule" id="MF_01302"/>
    </source>
</evidence>
<evidence type="ECO:0000256" key="7">
    <source>
        <dbReference type="ARBA" id="ARBA00023274"/>
    </source>
</evidence>
<keyword evidence="6 8" id="KW-0689">Ribosomal protein</keyword>
<dbReference type="GO" id="GO:0003735">
    <property type="term" value="F:structural constituent of ribosome"/>
    <property type="evidence" value="ECO:0007669"/>
    <property type="project" value="InterPro"/>
</dbReference>
<evidence type="ECO:0000256" key="6">
    <source>
        <dbReference type="ARBA" id="ARBA00022980"/>
    </source>
</evidence>
<reference evidence="10 11" key="1">
    <citation type="submission" date="2015-04" db="EMBL/GenBank/DDBJ databases">
        <title>The complete genome sequence of the rumen methanogen Methanobrevibacter millerae SM9.</title>
        <authorList>
            <person name="Leahy S.C."/>
            <person name="Kelly W.J."/>
            <person name="Pacheco D.M."/>
            <person name="Li D."/>
            <person name="Altermann E."/>
            <person name="Attwood G.T."/>
        </authorList>
    </citation>
    <scope>NUCLEOTIDE SEQUENCE [LARGE SCALE GENOMIC DNA]</scope>
    <source>
        <strain evidence="10 11">SM9</strain>
    </source>
</reference>
<evidence type="ECO:0000256" key="9">
    <source>
        <dbReference type="RuleBase" id="RU003660"/>
    </source>
</evidence>
<dbReference type="EMBL" id="CP011266">
    <property type="protein sequence ID" value="ALT69439.1"/>
    <property type="molecule type" value="Genomic_DNA"/>
</dbReference>
<evidence type="ECO:0000256" key="1">
    <source>
        <dbReference type="ARBA" id="ARBA00002569"/>
    </source>
</evidence>
<gene>
    <name evidence="10" type="primary">rps8p</name>
    <name evidence="8" type="synonym">rps8</name>
    <name evidence="10" type="ORF">sm9_1672</name>
</gene>
<accession>A0A0U3CUU1</accession>
<proteinExistence type="inferred from homology"/>
<keyword evidence="5 8" id="KW-0694">RNA-binding</keyword>
<dbReference type="GeneID" id="26736614"/>
<dbReference type="RefSeq" id="WP_058739672.1">
    <property type="nucleotide sequence ID" value="NZ_CP011266.1"/>
</dbReference>
<dbReference type="PANTHER" id="PTHR11758">
    <property type="entry name" value="40S RIBOSOMAL PROTEIN S15A"/>
    <property type="match status" value="1"/>
</dbReference>
<dbReference type="FunFam" id="3.30.1370.30:FF:000001">
    <property type="entry name" value="40S ribosomal protein S15a"/>
    <property type="match status" value="1"/>
</dbReference>
<organism evidence="10 11">
    <name type="scientific">Methanobrevibacter millerae</name>
    <dbReference type="NCBI Taxonomy" id="230361"/>
    <lineage>
        <taxon>Archaea</taxon>
        <taxon>Methanobacteriati</taxon>
        <taxon>Methanobacteriota</taxon>
        <taxon>Methanomada group</taxon>
        <taxon>Methanobacteria</taxon>
        <taxon>Methanobacteriales</taxon>
        <taxon>Methanobacteriaceae</taxon>
        <taxon>Methanobrevibacter</taxon>
    </lineage>
</organism>
<comment type="similarity">
    <text evidence="2 8 9">Belongs to the universal ribosomal protein uS8 family.</text>
</comment>
<evidence type="ECO:0000256" key="5">
    <source>
        <dbReference type="ARBA" id="ARBA00022884"/>
    </source>
</evidence>
<dbReference type="GO" id="GO:0019843">
    <property type="term" value="F:rRNA binding"/>
    <property type="evidence" value="ECO:0007669"/>
    <property type="project" value="UniProtKB-UniRule"/>
</dbReference>
<dbReference type="Pfam" id="PF00410">
    <property type="entry name" value="Ribosomal_S8"/>
    <property type="match status" value="1"/>
</dbReference>
<comment type="function">
    <text evidence="1 8">One of the primary rRNA binding proteins, it binds directly to 16S rRNA central domain where it helps coordinate assembly of the platform of the 30S subunit.</text>
</comment>
<dbReference type="FunFam" id="3.30.1490.10:FF:000002">
    <property type="entry name" value="40S ribosomal protein S15a"/>
    <property type="match status" value="1"/>
</dbReference>
<dbReference type="Gene3D" id="3.30.1370.30">
    <property type="match status" value="1"/>
</dbReference>
<dbReference type="GO" id="GO:0005840">
    <property type="term" value="C:ribosome"/>
    <property type="evidence" value="ECO:0007669"/>
    <property type="project" value="UniProtKB-KW"/>
</dbReference>
<dbReference type="PROSITE" id="PS00053">
    <property type="entry name" value="RIBOSOMAL_S8"/>
    <property type="match status" value="1"/>
</dbReference>
<evidence type="ECO:0000256" key="2">
    <source>
        <dbReference type="ARBA" id="ARBA00006471"/>
    </source>
</evidence>
<dbReference type="OrthoDB" id="5670at2157"/>